<gene>
    <name evidence="6" type="ORF">OIU77_012152</name>
</gene>
<keyword evidence="7" id="KW-1185">Reference proteome</keyword>
<protein>
    <recommendedName>
        <fullName evidence="5">PAS domain-containing protein</fullName>
    </recommendedName>
</protein>
<reference evidence="6" key="1">
    <citation type="submission" date="2022-10" db="EMBL/GenBank/DDBJ databases">
        <authorList>
            <person name="Hyden B.L."/>
            <person name="Feng K."/>
            <person name="Yates T."/>
            <person name="Jawdy S."/>
            <person name="Smart L.B."/>
            <person name="Muchero W."/>
        </authorList>
    </citation>
    <scope>NUCLEOTIDE SEQUENCE</scope>
    <source>
        <tissue evidence="6">Shoot tip</tissue>
    </source>
</reference>
<reference evidence="6" key="2">
    <citation type="journal article" date="2023" name="Int. J. Mol. Sci.">
        <title>De Novo Assembly and Annotation of 11 Diverse Shrub Willow (Salix) Genomes Reveals Novel Gene Organization in Sex-Linked Regions.</title>
        <authorList>
            <person name="Hyden B."/>
            <person name="Feng K."/>
            <person name="Yates T.B."/>
            <person name="Jawdy S."/>
            <person name="Cereghino C."/>
            <person name="Smart L.B."/>
            <person name="Muchero W."/>
        </authorList>
    </citation>
    <scope>NUCLEOTIDE SEQUENCE</scope>
    <source>
        <tissue evidence="6">Shoot tip</tissue>
    </source>
</reference>
<dbReference type="NCBIfam" id="TIGR00229">
    <property type="entry name" value="sensory_box"/>
    <property type="match status" value="1"/>
</dbReference>
<dbReference type="InterPro" id="IPR013767">
    <property type="entry name" value="PAS_fold"/>
</dbReference>
<comment type="caution">
    <text evidence="6">The sequence shown here is derived from an EMBL/GenBank/DDBJ whole genome shotgun (WGS) entry which is preliminary data.</text>
</comment>
<evidence type="ECO:0000256" key="4">
    <source>
        <dbReference type="ARBA" id="ARBA00023170"/>
    </source>
</evidence>
<dbReference type="Pfam" id="PF00989">
    <property type="entry name" value="PAS"/>
    <property type="match status" value="1"/>
</dbReference>
<name>A0ABQ9A2U1_9ROSI</name>
<dbReference type="InterPro" id="IPR000014">
    <property type="entry name" value="PAS"/>
</dbReference>
<keyword evidence="4" id="KW-0675">Receptor</keyword>
<evidence type="ECO:0000313" key="7">
    <source>
        <dbReference type="Proteomes" id="UP001141253"/>
    </source>
</evidence>
<keyword evidence="1" id="KW-0600">Photoreceptor protein</keyword>
<dbReference type="InterPro" id="IPR035965">
    <property type="entry name" value="PAS-like_dom_sf"/>
</dbReference>
<feature type="domain" description="PAS" evidence="5">
    <location>
        <begin position="18"/>
        <end position="70"/>
    </location>
</feature>
<evidence type="ECO:0000259" key="5">
    <source>
        <dbReference type="PROSITE" id="PS50112"/>
    </source>
</evidence>
<evidence type="ECO:0000313" key="6">
    <source>
        <dbReference type="EMBL" id="KAJ6322222.1"/>
    </source>
</evidence>
<sequence length="191" mass="21655">MLQFRKVVMDKYINIQGDYKSIIHSPNPLIPPIFASDENTCCLEWNTAMEKITGWTRGEVMGKMLVGEVFGGCCQLKGPDALTKFMIVLHNAIGGQDTDKSPLSFFDRNGKYVQALVTANKRVNMEGEIIGAFCFLQIASNELQHALKVQRQQEKKCFERMKRGCLHLPGNKESFKRYTLYQLAFGEHGLD</sequence>
<dbReference type="SUPFAM" id="SSF55785">
    <property type="entry name" value="PYP-like sensor domain (PAS domain)"/>
    <property type="match status" value="1"/>
</dbReference>
<evidence type="ECO:0000256" key="2">
    <source>
        <dbReference type="ARBA" id="ARBA00022606"/>
    </source>
</evidence>
<keyword evidence="3" id="KW-0157">Chromophore</keyword>
<dbReference type="CDD" id="cd00130">
    <property type="entry name" value="PAS"/>
    <property type="match status" value="1"/>
</dbReference>
<dbReference type="PROSITE" id="PS50112">
    <property type="entry name" value="PAS"/>
    <property type="match status" value="1"/>
</dbReference>
<keyword evidence="2" id="KW-0716">Sensory transduction</keyword>
<dbReference type="Proteomes" id="UP001141253">
    <property type="component" value="Chromosome 8"/>
</dbReference>
<evidence type="ECO:0000256" key="3">
    <source>
        <dbReference type="ARBA" id="ARBA00022991"/>
    </source>
</evidence>
<organism evidence="6 7">
    <name type="scientific">Salix suchowensis</name>
    <dbReference type="NCBI Taxonomy" id="1278906"/>
    <lineage>
        <taxon>Eukaryota</taxon>
        <taxon>Viridiplantae</taxon>
        <taxon>Streptophyta</taxon>
        <taxon>Embryophyta</taxon>
        <taxon>Tracheophyta</taxon>
        <taxon>Spermatophyta</taxon>
        <taxon>Magnoliopsida</taxon>
        <taxon>eudicotyledons</taxon>
        <taxon>Gunneridae</taxon>
        <taxon>Pentapetalae</taxon>
        <taxon>rosids</taxon>
        <taxon>fabids</taxon>
        <taxon>Malpighiales</taxon>
        <taxon>Salicaceae</taxon>
        <taxon>Saliceae</taxon>
        <taxon>Salix</taxon>
    </lineage>
</organism>
<proteinExistence type="predicted"/>
<evidence type="ECO:0000256" key="1">
    <source>
        <dbReference type="ARBA" id="ARBA00022543"/>
    </source>
</evidence>
<accession>A0ABQ9A2U1</accession>
<dbReference type="EMBL" id="JAPFFI010000023">
    <property type="protein sequence ID" value="KAJ6322222.1"/>
    <property type="molecule type" value="Genomic_DNA"/>
</dbReference>
<dbReference type="Gene3D" id="3.30.450.20">
    <property type="entry name" value="PAS domain"/>
    <property type="match status" value="1"/>
</dbReference>